<comment type="similarity">
    <text evidence="10">Belongs to the PetL family.</text>
</comment>
<dbReference type="InterPro" id="IPR007802">
    <property type="entry name" value="Cyt_b6/f_cplx_su6"/>
</dbReference>
<comment type="function">
    <text evidence="8 10">Component of the cytochrome b6-f complex, which mediates electron transfer between photosystem II (PSII) and photosystem I (PSI), cyclic electron flow around PSI, and state transitions. PetL is important for photoautotrophic growth as well as for electron transfer efficiency and stability of the cytochrome b6-f complex.</text>
</comment>
<dbReference type="GO" id="GO:0015979">
    <property type="term" value="P:photosynthesis"/>
    <property type="evidence" value="ECO:0007669"/>
    <property type="project" value="UniProtKB-KW"/>
</dbReference>
<dbReference type="HAMAP" id="MF_00433">
    <property type="entry name" value="Cytb6_f_PetL"/>
    <property type="match status" value="1"/>
</dbReference>
<evidence type="ECO:0000313" key="12">
    <source>
        <dbReference type="Proteomes" id="UP000031561"/>
    </source>
</evidence>
<keyword evidence="5 10" id="KW-1133">Transmembrane helix</keyword>
<organism evidence="11 12">
    <name type="scientific">Lyngbya confervoides BDU141951</name>
    <dbReference type="NCBI Taxonomy" id="1574623"/>
    <lineage>
        <taxon>Bacteria</taxon>
        <taxon>Bacillati</taxon>
        <taxon>Cyanobacteriota</taxon>
        <taxon>Cyanophyceae</taxon>
        <taxon>Oscillatoriophycideae</taxon>
        <taxon>Oscillatoriales</taxon>
        <taxon>Microcoleaceae</taxon>
        <taxon>Lyngbya</taxon>
    </lineage>
</organism>
<dbReference type="EMBL" id="JTHE03000064">
    <property type="protein sequence ID" value="MCM1983567.1"/>
    <property type="molecule type" value="Genomic_DNA"/>
</dbReference>
<keyword evidence="3 10" id="KW-0812">Transmembrane</keyword>
<evidence type="ECO:0000256" key="6">
    <source>
        <dbReference type="ARBA" id="ARBA00023078"/>
    </source>
</evidence>
<dbReference type="AlphaFoldDB" id="A0ABD4T4B6"/>
<keyword evidence="10" id="KW-0602">Photosynthesis</keyword>
<protein>
    <recommendedName>
        <fullName evidence="10">Cytochrome b6-f complex subunit 6</fullName>
    </recommendedName>
    <alternativeName>
        <fullName evidence="10">Cytochrome b6-f complex subunit PetL</fullName>
    </alternativeName>
    <alternativeName>
        <fullName evidence="10">Cytochrome b6-f complex subunit VI</fullName>
    </alternativeName>
</protein>
<keyword evidence="6 10" id="KW-0793">Thylakoid</keyword>
<evidence type="ECO:0000313" key="11">
    <source>
        <dbReference type="EMBL" id="MCM1983567.1"/>
    </source>
</evidence>
<evidence type="ECO:0000256" key="2">
    <source>
        <dbReference type="ARBA" id="ARBA00022448"/>
    </source>
</evidence>
<comment type="caution">
    <text evidence="11">The sequence shown here is derived from an EMBL/GenBank/DDBJ whole genome shotgun (WGS) entry which is preliminary data.</text>
</comment>
<keyword evidence="7 10" id="KW-0472">Membrane</keyword>
<dbReference type="Pfam" id="PF05115">
    <property type="entry name" value="PetL"/>
    <property type="match status" value="1"/>
</dbReference>
<name>A0ABD4T4B6_9CYAN</name>
<evidence type="ECO:0000256" key="8">
    <source>
        <dbReference type="ARBA" id="ARBA00025197"/>
    </source>
</evidence>
<dbReference type="GO" id="GO:0031676">
    <property type="term" value="C:plasma membrane-derived thylakoid membrane"/>
    <property type="evidence" value="ECO:0007669"/>
    <property type="project" value="UniProtKB-SubCell"/>
</dbReference>
<gene>
    <name evidence="10" type="primary">petL</name>
    <name evidence="11" type="ORF">QQ91_0012135</name>
</gene>
<evidence type="ECO:0000256" key="10">
    <source>
        <dbReference type="HAMAP-Rule" id="MF_00433"/>
    </source>
</evidence>
<sequence length="32" mass="3540">MMLSVISYFLFLGVMAGIAVTLFYGLKSLKLI</sequence>
<comment type="subunit">
    <text evidence="9 10">The 4 large subunits of the cytochrome b6-f complex are cytochrome b6, subunit IV (17 kDa polypeptide, PetD), cytochrome f and the Rieske protein, while the 4 small subunits are PetG, PetL, PetM and PetN. The complex functions as a dimer.</text>
</comment>
<evidence type="ECO:0000256" key="4">
    <source>
        <dbReference type="ARBA" id="ARBA00022982"/>
    </source>
</evidence>
<dbReference type="Proteomes" id="UP000031561">
    <property type="component" value="Unassembled WGS sequence"/>
</dbReference>
<keyword evidence="2 10" id="KW-0813">Transport</keyword>
<reference evidence="11 12" key="1">
    <citation type="journal article" date="2015" name="Genome Announc.">
        <title>Draft Genome Sequence of Filamentous Marine Cyanobacterium Lyngbya confervoides Strain BDU141951.</title>
        <authorList>
            <person name="Chandrababunaidu M.M."/>
            <person name="Sen D."/>
            <person name="Tripathy S."/>
        </authorList>
    </citation>
    <scope>NUCLEOTIDE SEQUENCE [LARGE SCALE GENOMIC DNA]</scope>
    <source>
        <strain evidence="11 12">BDU141951</strain>
    </source>
</reference>
<dbReference type="RefSeq" id="WP_236096173.1">
    <property type="nucleotide sequence ID" value="NZ_JTHE03000064.1"/>
</dbReference>
<feature type="transmembrane region" description="Helical" evidence="10">
    <location>
        <begin position="6"/>
        <end position="26"/>
    </location>
</feature>
<evidence type="ECO:0000256" key="3">
    <source>
        <dbReference type="ARBA" id="ARBA00022692"/>
    </source>
</evidence>
<evidence type="ECO:0000256" key="9">
    <source>
        <dbReference type="ARBA" id="ARBA00025834"/>
    </source>
</evidence>
<comment type="subcellular location">
    <subcellularLocation>
        <location evidence="10">Cellular thylakoid membrane</location>
        <topology evidence="10">Single-pass membrane protein</topology>
    </subcellularLocation>
    <subcellularLocation>
        <location evidence="1">Membrane</location>
        <topology evidence="1">Single-pass membrane protein</topology>
    </subcellularLocation>
</comment>
<keyword evidence="4 10" id="KW-0249">Electron transport</keyword>
<keyword evidence="12" id="KW-1185">Reference proteome</keyword>
<proteinExistence type="inferred from homology"/>
<accession>A0ABD4T4B6</accession>
<evidence type="ECO:0000256" key="7">
    <source>
        <dbReference type="ARBA" id="ARBA00023136"/>
    </source>
</evidence>
<evidence type="ECO:0000256" key="1">
    <source>
        <dbReference type="ARBA" id="ARBA00004167"/>
    </source>
</evidence>
<evidence type="ECO:0000256" key="5">
    <source>
        <dbReference type="ARBA" id="ARBA00022989"/>
    </source>
</evidence>